<proteinExistence type="predicted"/>
<feature type="compositionally biased region" description="Basic residues" evidence="1">
    <location>
        <begin position="32"/>
        <end position="53"/>
    </location>
</feature>
<gene>
    <name evidence="2" type="ORF">AVDCRST_MAG36-2766</name>
</gene>
<reference evidence="2" key="1">
    <citation type="submission" date="2020-02" db="EMBL/GenBank/DDBJ databases">
        <authorList>
            <person name="Meier V. D."/>
        </authorList>
    </citation>
    <scope>NUCLEOTIDE SEQUENCE</scope>
    <source>
        <strain evidence="2">AVDCRST_MAG36</strain>
    </source>
</reference>
<feature type="compositionally biased region" description="Basic residues" evidence="1">
    <location>
        <begin position="100"/>
        <end position="109"/>
    </location>
</feature>
<evidence type="ECO:0000256" key="1">
    <source>
        <dbReference type="SAM" id="MobiDB-lite"/>
    </source>
</evidence>
<accession>A0A6J4MN27</accession>
<organism evidence="2">
    <name type="scientific">uncultured Nocardioidaceae bacterium</name>
    <dbReference type="NCBI Taxonomy" id="253824"/>
    <lineage>
        <taxon>Bacteria</taxon>
        <taxon>Bacillati</taxon>
        <taxon>Actinomycetota</taxon>
        <taxon>Actinomycetes</taxon>
        <taxon>Propionibacteriales</taxon>
        <taxon>Nocardioidaceae</taxon>
        <taxon>environmental samples</taxon>
    </lineage>
</organism>
<dbReference type="AlphaFoldDB" id="A0A6J4MN27"/>
<name>A0A6J4MN27_9ACTN</name>
<feature type="compositionally biased region" description="Low complexity" evidence="1">
    <location>
        <begin position="8"/>
        <end position="21"/>
    </location>
</feature>
<evidence type="ECO:0000313" key="2">
    <source>
        <dbReference type="EMBL" id="CAA9362621.1"/>
    </source>
</evidence>
<protein>
    <submittedName>
        <fullName evidence="2">Uncharacterized protein</fullName>
    </submittedName>
</protein>
<feature type="non-terminal residue" evidence="2">
    <location>
        <position position="1"/>
    </location>
</feature>
<feature type="region of interest" description="Disordered" evidence="1">
    <location>
        <begin position="1"/>
        <end position="109"/>
    </location>
</feature>
<sequence length="109" mass="11758">DRGGSRGDPGLPRAGAGLGLARRPRRDEGPGGRRRPRGRPCRGPGRRGHRGGRPRPAGRPGRHPLLGTPGRGVGRRPGDRRGRRSRRAVQVPPDRDRRVAGRRCRGAAV</sequence>
<feature type="non-terminal residue" evidence="2">
    <location>
        <position position="109"/>
    </location>
</feature>
<dbReference type="EMBL" id="CADCUH010000179">
    <property type="protein sequence ID" value="CAA9362621.1"/>
    <property type="molecule type" value="Genomic_DNA"/>
</dbReference>